<dbReference type="EMBL" id="JACBZO010000001">
    <property type="protein sequence ID" value="NYI42020.1"/>
    <property type="molecule type" value="Genomic_DNA"/>
</dbReference>
<dbReference type="OrthoDB" id="3261041at2"/>
<feature type="transmembrane region" description="Helical" evidence="1">
    <location>
        <begin position="388"/>
        <end position="409"/>
    </location>
</feature>
<feature type="transmembrane region" description="Helical" evidence="1">
    <location>
        <begin position="342"/>
        <end position="358"/>
    </location>
</feature>
<evidence type="ECO:0000313" key="2">
    <source>
        <dbReference type="EMBL" id="NYI42020.1"/>
    </source>
</evidence>
<feature type="transmembrane region" description="Helical" evidence="1">
    <location>
        <begin position="100"/>
        <end position="125"/>
    </location>
</feature>
<feature type="transmembrane region" description="Helical" evidence="1">
    <location>
        <begin position="171"/>
        <end position="192"/>
    </location>
</feature>
<feature type="transmembrane region" description="Helical" evidence="1">
    <location>
        <begin position="415"/>
        <end position="443"/>
    </location>
</feature>
<gene>
    <name evidence="2" type="ORF">BKA03_002139</name>
</gene>
<feature type="transmembrane region" description="Helical" evidence="1">
    <location>
        <begin position="315"/>
        <end position="336"/>
    </location>
</feature>
<keyword evidence="1" id="KW-0812">Transmembrane</keyword>
<evidence type="ECO:0000256" key="1">
    <source>
        <dbReference type="SAM" id="Phobius"/>
    </source>
</evidence>
<comment type="caution">
    <text evidence="2">The sequence shown here is derived from an EMBL/GenBank/DDBJ whole genome shotgun (WGS) entry which is preliminary data.</text>
</comment>
<reference evidence="2 3" key="1">
    <citation type="submission" date="2020-07" db="EMBL/GenBank/DDBJ databases">
        <title>Sequencing the genomes of 1000 actinobacteria strains.</title>
        <authorList>
            <person name="Klenk H.-P."/>
        </authorList>
    </citation>
    <scope>NUCLEOTIDE SEQUENCE [LARGE SCALE GENOMIC DNA]</scope>
    <source>
        <strain evidence="2 3">DSM 19970</strain>
    </source>
</reference>
<feature type="transmembrane region" description="Helical" evidence="1">
    <location>
        <begin position="237"/>
        <end position="255"/>
    </location>
</feature>
<protein>
    <submittedName>
        <fullName evidence="2">ABC-2 type transport system permease protein</fullName>
    </submittedName>
</protein>
<accession>A0A7Y9ZBX3</accession>
<organism evidence="2 3">
    <name type="scientific">Demequina lutea</name>
    <dbReference type="NCBI Taxonomy" id="431489"/>
    <lineage>
        <taxon>Bacteria</taxon>
        <taxon>Bacillati</taxon>
        <taxon>Actinomycetota</taxon>
        <taxon>Actinomycetes</taxon>
        <taxon>Micrococcales</taxon>
        <taxon>Demequinaceae</taxon>
        <taxon>Demequina</taxon>
    </lineage>
</organism>
<name>A0A7Y9ZBX3_9MICO</name>
<keyword evidence="3" id="KW-1185">Reference proteome</keyword>
<feature type="transmembrane region" description="Helical" evidence="1">
    <location>
        <begin position="464"/>
        <end position="489"/>
    </location>
</feature>
<dbReference type="AlphaFoldDB" id="A0A7Y9ZBX3"/>
<dbReference type="RefSeq" id="WP_062075980.1">
    <property type="nucleotide sequence ID" value="NZ_BBRC01000015.1"/>
</dbReference>
<keyword evidence="1" id="KW-1133">Transmembrane helix</keyword>
<feature type="transmembrane region" description="Helical" evidence="1">
    <location>
        <begin position="495"/>
        <end position="515"/>
    </location>
</feature>
<proteinExistence type="predicted"/>
<sequence>MVAAILSLRWRILVNQFKHDWWRLVFVGVGALWSLSIVPALVAGSSALSKTGFDVKQSALVALAALVGLAWVLVPLLATGVDASLDPARFAPWGIDAKRLMPGLAIAAFTTIPAIVFVGVALIMAGSWRGEDRQATVLVVALIGALLTALTWVFSARVATLWAVRLLATRAAKVVVGASVAVAAMAGAAAIVRVRAEGLAGLLQNEIATALTQLGRTPIGAGLAAPGSIVVGDGWGAVWRLAMVAAWAVVLYFAWRDAVSHVLVHPVARGAGVRRSRDAILTSGQRTGRLWSLVHPVSRAVFTRTARSWRTDPRYVTQLVGALAFPVMMGGLVLSFGGARQVWMAVLPVLLGVTIGWGRHNDLAFDSSGSWLDIVSGVRGSDILVGRLLGVVLWAGPTLVVLSVAAAGLAGRWDVFPAVAATALGTLGMALGVASITSVLMPYRVPAPGESPFGADAGSIGASLAGQLVSSVGTSIVVPFIVAPLVFAFVWGGAWWPLCIVWGPLAGGVIAWWGTSLAGRWYDARSGRLVGAVG</sequence>
<dbReference type="Proteomes" id="UP000547973">
    <property type="component" value="Unassembled WGS sequence"/>
</dbReference>
<feature type="transmembrane region" description="Helical" evidence="1">
    <location>
        <begin position="59"/>
        <end position="79"/>
    </location>
</feature>
<feature type="transmembrane region" description="Helical" evidence="1">
    <location>
        <begin position="21"/>
        <end position="47"/>
    </location>
</feature>
<evidence type="ECO:0000313" key="3">
    <source>
        <dbReference type="Proteomes" id="UP000547973"/>
    </source>
</evidence>
<keyword evidence="1" id="KW-0472">Membrane</keyword>
<feature type="transmembrane region" description="Helical" evidence="1">
    <location>
        <begin position="137"/>
        <end position="159"/>
    </location>
</feature>